<name>A0A8J6KHS2_ELECQ</name>
<dbReference type="FunFam" id="2.10.25.10:FF:000255">
    <property type="entry name" value="Sushi, nidogen and EGF-like domains 1"/>
    <property type="match status" value="1"/>
</dbReference>
<feature type="domain" description="EGF-like" evidence="22">
    <location>
        <begin position="881"/>
        <end position="912"/>
    </location>
</feature>
<evidence type="ECO:0000259" key="22">
    <source>
        <dbReference type="PROSITE" id="PS50026"/>
    </source>
</evidence>
<dbReference type="GO" id="GO:0005886">
    <property type="term" value="C:plasma membrane"/>
    <property type="evidence" value="ECO:0007669"/>
    <property type="project" value="UniProtKB-SubCell"/>
</dbReference>
<comment type="caution">
    <text evidence="18">Lacks conserved residue(s) required for the propagation of feature annotation.</text>
</comment>
<dbReference type="GO" id="GO:0001527">
    <property type="term" value="C:microfibril"/>
    <property type="evidence" value="ECO:0007669"/>
    <property type="project" value="InterPro"/>
</dbReference>
<dbReference type="FunFam" id="2.10.25.10:FF:000391">
    <property type="entry name" value="Weary, isoform C"/>
    <property type="match status" value="3"/>
</dbReference>
<feature type="region of interest" description="Disordered" evidence="20">
    <location>
        <begin position="1569"/>
        <end position="1590"/>
    </location>
</feature>
<feature type="disulfide bond" evidence="18">
    <location>
        <begin position="674"/>
        <end position="683"/>
    </location>
</feature>
<dbReference type="InterPro" id="IPR036116">
    <property type="entry name" value="FN3_sf"/>
</dbReference>
<dbReference type="GO" id="GO:0023052">
    <property type="term" value="P:signaling"/>
    <property type="evidence" value="ECO:0007669"/>
    <property type="project" value="UniProtKB-ARBA"/>
</dbReference>
<dbReference type="CDD" id="cd00033">
    <property type="entry name" value="CCP"/>
    <property type="match status" value="1"/>
</dbReference>
<keyword evidence="6" id="KW-0272">Extracellular matrix</keyword>
<feature type="domain" description="EGF-like" evidence="22">
    <location>
        <begin position="382"/>
        <end position="418"/>
    </location>
</feature>
<dbReference type="SMART" id="SM00181">
    <property type="entry name" value="EGF"/>
    <property type="match status" value="26"/>
</dbReference>
<evidence type="ECO:0000256" key="5">
    <source>
        <dbReference type="ARBA" id="ARBA00022525"/>
    </source>
</evidence>
<dbReference type="FunFam" id="2.10.25.10:FF:000143">
    <property type="entry name" value="Protein crumbs 1"/>
    <property type="match status" value="3"/>
</dbReference>
<dbReference type="GO" id="GO:0120025">
    <property type="term" value="C:plasma membrane bounded cell projection"/>
    <property type="evidence" value="ECO:0007669"/>
    <property type="project" value="UniProtKB-ARBA"/>
</dbReference>
<feature type="domain" description="EGF-like" evidence="22">
    <location>
        <begin position="1676"/>
        <end position="1709"/>
    </location>
</feature>
<dbReference type="InterPro" id="IPR000152">
    <property type="entry name" value="EGF-type_Asp/Asn_hydroxyl_site"/>
</dbReference>
<evidence type="ECO:0000313" key="27">
    <source>
        <dbReference type="Proteomes" id="UP000770717"/>
    </source>
</evidence>
<dbReference type="PROSITE" id="PS00010">
    <property type="entry name" value="ASX_HYDROXYL"/>
    <property type="match status" value="15"/>
</dbReference>
<evidence type="ECO:0000256" key="4">
    <source>
        <dbReference type="ARBA" id="ARBA00022475"/>
    </source>
</evidence>
<feature type="domain" description="EGF-like" evidence="22">
    <location>
        <begin position="458"/>
        <end position="494"/>
    </location>
</feature>
<keyword evidence="4" id="KW-1003">Cell membrane</keyword>
<evidence type="ECO:0000259" key="23">
    <source>
        <dbReference type="PROSITE" id="PS50853"/>
    </source>
</evidence>
<evidence type="ECO:0000313" key="26">
    <source>
        <dbReference type="EMBL" id="KAG9494358.1"/>
    </source>
</evidence>
<feature type="disulfide bond" evidence="18">
    <location>
        <begin position="1231"/>
        <end position="1240"/>
    </location>
</feature>
<feature type="domain" description="Sushi" evidence="24">
    <location>
        <begin position="1072"/>
        <end position="1129"/>
    </location>
</feature>
<dbReference type="SMART" id="SM00032">
    <property type="entry name" value="CCP"/>
    <property type="match status" value="1"/>
</dbReference>
<comment type="similarity">
    <text evidence="3">Belongs to the MFAP family.</text>
</comment>
<dbReference type="PANTHER" id="PTHR24049">
    <property type="entry name" value="CRUMBS FAMILY MEMBER"/>
    <property type="match status" value="1"/>
</dbReference>
<dbReference type="FunFam" id="2.10.25.10:FF:000185">
    <property type="entry name" value="basement membrane-specific heparan sulfate proteoglycan core protein-like"/>
    <property type="match status" value="1"/>
</dbReference>
<feature type="domain" description="EGF-like" evidence="22">
    <location>
        <begin position="534"/>
        <end position="570"/>
    </location>
</feature>
<evidence type="ECO:0000256" key="19">
    <source>
        <dbReference type="PROSITE-ProRule" id="PRU00302"/>
    </source>
</evidence>
<feature type="signal peptide" evidence="21">
    <location>
        <begin position="1"/>
        <end position="19"/>
    </location>
</feature>
<keyword evidence="27" id="KW-1185">Reference proteome</keyword>
<dbReference type="Proteomes" id="UP000770717">
    <property type="component" value="Unassembled WGS sequence"/>
</dbReference>
<feature type="disulfide bond" evidence="18">
    <location>
        <begin position="712"/>
        <end position="721"/>
    </location>
</feature>
<dbReference type="FunFam" id="2.10.25.10:FF:000109">
    <property type="entry name" value="Notch homolog 4, [Drosophila]"/>
    <property type="match status" value="1"/>
</dbReference>
<reference evidence="26" key="1">
    <citation type="thesis" date="2020" institute="ProQuest LLC" country="789 East Eisenhower Parkway, Ann Arbor, MI, USA">
        <title>Comparative Genomics and Chromosome Evolution.</title>
        <authorList>
            <person name="Mudd A.B."/>
        </authorList>
    </citation>
    <scope>NUCLEOTIDE SEQUENCE</scope>
    <source>
        <strain evidence="26">HN-11 Male</strain>
        <tissue evidence="26">Kidney and liver</tissue>
    </source>
</reference>
<feature type="disulfide bond" evidence="18">
    <location>
        <begin position="1019"/>
        <end position="1028"/>
    </location>
</feature>
<dbReference type="FunFam" id="2.10.25.10:FF:000321">
    <property type="entry name" value="Protein delta homolog 1"/>
    <property type="match status" value="3"/>
</dbReference>
<dbReference type="InterPro" id="IPR008673">
    <property type="entry name" value="MAGP"/>
</dbReference>
<dbReference type="SUPFAM" id="SSF57184">
    <property type="entry name" value="Growth factor receptor domain"/>
    <property type="match status" value="2"/>
</dbReference>
<dbReference type="PROSITE" id="PS50853">
    <property type="entry name" value="FN3"/>
    <property type="match status" value="3"/>
</dbReference>
<organism evidence="26 27">
    <name type="scientific">Eleutherodactylus coqui</name>
    <name type="common">Puerto Rican coqui</name>
    <dbReference type="NCBI Taxonomy" id="57060"/>
    <lineage>
        <taxon>Eukaryota</taxon>
        <taxon>Metazoa</taxon>
        <taxon>Chordata</taxon>
        <taxon>Craniata</taxon>
        <taxon>Vertebrata</taxon>
        <taxon>Euteleostomi</taxon>
        <taxon>Amphibia</taxon>
        <taxon>Batrachia</taxon>
        <taxon>Anura</taxon>
        <taxon>Neobatrachia</taxon>
        <taxon>Hyloidea</taxon>
        <taxon>Eleutherodactylidae</taxon>
        <taxon>Eleutherodactylinae</taxon>
        <taxon>Eleutherodactylus</taxon>
        <taxon>Eleutherodactylus</taxon>
    </lineage>
</organism>
<feature type="disulfide bond" evidence="19">
    <location>
        <begin position="1100"/>
        <end position="1127"/>
    </location>
</feature>
<feature type="domain" description="EGF-like" evidence="22">
    <location>
        <begin position="686"/>
        <end position="722"/>
    </location>
</feature>
<keyword evidence="17" id="KW-0325">Glycoprotein</keyword>
<feature type="domain" description="EGF-like" evidence="22">
    <location>
        <begin position="648"/>
        <end position="684"/>
    </location>
</feature>
<dbReference type="InterPro" id="IPR001881">
    <property type="entry name" value="EGF-like_Ca-bd_dom"/>
</dbReference>
<feature type="disulfide bond" evidence="18">
    <location>
        <begin position="1270"/>
        <end position="1279"/>
    </location>
</feature>
<dbReference type="EMBL" id="WNTK01000001">
    <property type="protein sequence ID" value="KAG9494358.1"/>
    <property type="molecule type" value="Genomic_DNA"/>
</dbReference>
<gene>
    <name evidence="26" type="ORF">GDO78_001944</name>
</gene>
<feature type="domain" description="EGF-like" evidence="22">
    <location>
        <begin position="496"/>
        <end position="532"/>
    </location>
</feature>
<dbReference type="SUPFAM" id="SSF57535">
    <property type="entry name" value="Complement control module/SCR domain"/>
    <property type="match status" value="1"/>
</dbReference>
<feature type="disulfide bond" evidence="18">
    <location>
        <begin position="636"/>
        <end position="645"/>
    </location>
</feature>
<dbReference type="GO" id="GO:0007399">
    <property type="term" value="P:nervous system development"/>
    <property type="evidence" value="ECO:0007669"/>
    <property type="project" value="UniProtKB-ARBA"/>
</dbReference>
<feature type="domain" description="EGF-like" evidence="22">
    <location>
        <begin position="572"/>
        <end position="608"/>
    </location>
</feature>
<dbReference type="FunFam" id="2.10.25.10:FF:000239">
    <property type="entry name" value="Sushi, nidogen and EGF-like domain-containing protein 1"/>
    <property type="match status" value="1"/>
</dbReference>
<feature type="domain" description="EGF-like" evidence="22">
    <location>
        <begin position="954"/>
        <end position="990"/>
    </location>
</feature>
<feature type="domain" description="EGF-like" evidence="22">
    <location>
        <begin position="420"/>
        <end position="456"/>
    </location>
</feature>
<feature type="domain" description="EGF-like" evidence="22">
    <location>
        <begin position="1032"/>
        <end position="1068"/>
    </location>
</feature>
<feature type="disulfide bond" evidence="18">
    <location>
        <begin position="446"/>
        <end position="455"/>
    </location>
</feature>
<feature type="disulfide bond" evidence="18">
    <location>
        <begin position="332"/>
        <end position="341"/>
    </location>
</feature>
<feature type="domain" description="EGF-like" evidence="22">
    <location>
        <begin position="263"/>
        <end position="304"/>
    </location>
</feature>
<evidence type="ECO:0000256" key="20">
    <source>
        <dbReference type="SAM" id="MobiDB-lite"/>
    </source>
</evidence>
<evidence type="ECO:0000256" key="7">
    <source>
        <dbReference type="ARBA" id="ARBA00022536"/>
    </source>
</evidence>
<dbReference type="InterPro" id="IPR003886">
    <property type="entry name" value="NIDO_dom"/>
</dbReference>
<dbReference type="InterPro" id="IPR013783">
    <property type="entry name" value="Ig-like_fold"/>
</dbReference>
<evidence type="ECO:0000256" key="2">
    <source>
        <dbReference type="ARBA" id="ARBA00004498"/>
    </source>
</evidence>
<evidence type="ECO:0000256" key="10">
    <source>
        <dbReference type="ARBA" id="ARBA00022692"/>
    </source>
</evidence>
<dbReference type="PROSITE" id="PS01187">
    <property type="entry name" value="EGF_CA"/>
    <property type="match status" value="1"/>
</dbReference>
<evidence type="ECO:0000256" key="14">
    <source>
        <dbReference type="ARBA" id="ARBA00022989"/>
    </source>
</evidence>
<feature type="disulfide bond" evidence="18">
    <location>
        <begin position="1058"/>
        <end position="1067"/>
    </location>
</feature>
<evidence type="ECO:0000259" key="24">
    <source>
        <dbReference type="PROSITE" id="PS50923"/>
    </source>
</evidence>
<dbReference type="InterPro" id="IPR003961">
    <property type="entry name" value="FN3_dom"/>
</dbReference>
<feature type="disulfide bond" evidence="18">
    <location>
        <begin position="750"/>
        <end position="759"/>
    </location>
</feature>
<dbReference type="PROSITE" id="PS00022">
    <property type="entry name" value="EGF_1"/>
    <property type="match status" value="25"/>
</dbReference>
<dbReference type="PROSITE" id="PS50026">
    <property type="entry name" value="EGF_3"/>
    <property type="match status" value="25"/>
</dbReference>
<keyword evidence="14" id="KW-1133">Transmembrane helix</keyword>
<evidence type="ECO:0000256" key="9">
    <source>
        <dbReference type="ARBA" id="ARBA00022659"/>
    </source>
</evidence>
<keyword evidence="9 19" id="KW-0768">Sushi</keyword>
<dbReference type="GO" id="GO:0007160">
    <property type="term" value="P:cell-matrix adhesion"/>
    <property type="evidence" value="ECO:0007669"/>
    <property type="project" value="InterPro"/>
</dbReference>
<dbReference type="SUPFAM" id="SSF57196">
    <property type="entry name" value="EGF/Laminin"/>
    <property type="match status" value="17"/>
</dbReference>
<evidence type="ECO:0000256" key="13">
    <source>
        <dbReference type="ARBA" id="ARBA00022837"/>
    </source>
</evidence>
<dbReference type="Gene3D" id="2.10.25.10">
    <property type="entry name" value="Laminin"/>
    <property type="match status" value="25"/>
</dbReference>
<dbReference type="Pfam" id="PF00041">
    <property type="entry name" value="fn3"/>
    <property type="match status" value="3"/>
</dbReference>
<evidence type="ECO:0000256" key="18">
    <source>
        <dbReference type="PROSITE-ProRule" id="PRU00076"/>
    </source>
</evidence>
<keyword evidence="13" id="KW-0106">Calcium</keyword>
<feature type="disulfide bond" evidence="18">
    <location>
        <begin position="980"/>
        <end position="989"/>
    </location>
</feature>
<keyword evidence="7 18" id="KW-0245">EGF-like domain</keyword>
<dbReference type="OrthoDB" id="9972657at2759"/>
<feature type="disulfide bond" evidence="18">
    <location>
        <begin position="902"/>
        <end position="911"/>
    </location>
</feature>
<feature type="domain" description="EGF-like" evidence="22">
    <location>
        <begin position="800"/>
        <end position="836"/>
    </location>
</feature>
<evidence type="ECO:0000256" key="8">
    <source>
        <dbReference type="ARBA" id="ARBA00022553"/>
    </source>
</evidence>
<feature type="domain" description="Fibronectin type-III" evidence="23">
    <location>
        <begin position="1479"/>
        <end position="1571"/>
    </location>
</feature>
<dbReference type="InterPro" id="IPR000436">
    <property type="entry name" value="Sushi_SCR_CCP_dom"/>
</dbReference>
<dbReference type="InterPro" id="IPR000742">
    <property type="entry name" value="EGF"/>
</dbReference>
<dbReference type="FunFam" id="2.10.25.10:FF:000309">
    <property type="entry name" value="Uncharacterized protein, isoform A"/>
    <property type="match status" value="1"/>
</dbReference>
<feature type="disulfide bond" evidence="18">
    <location>
        <begin position="788"/>
        <end position="797"/>
    </location>
</feature>
<dbReference type="SMART" id="SM00539">
    <property type="entry name" value="NIDO"/>
    <property type="match status" value="1"/>
</dbReference>
<evidence type="ECO:0000256" key="11">
    <source>
        <dbReference type="ARBA" id="ARBA00022729"/>
    </source>
</evidence>
<evidence type="ECO:0000256" key="3">
    <source>
        <dbReference type="ARBA" id="ARBA00005317"/>
    </source>
</evidence>
<dbReference type="SUPFAM" id="SSF49265">
    <property type="entry name" value="Fibronectin type III"/>
    <property type="match status" value="2"/>
</dbReference>
<feature type="disulfide bond" evidence="18">
    <location>
        <begin position="370"/>
        <end position="379"/>
    </location>
</feature>
<dbReference type="FunFam" id="2.10.25.10:FF:000247">
    <property type="entry name" value="Delta/notch like EGF repeat containing"/>
    <property type="match status" value="2"/>
</dbReference>
<dbReference type="GO" id="GO:0045197">
    <property type="term" value="P:establishment or maintenance of epithelial cell apical/basal polarity"/>
    <property type="evidence" value="ECO:0007669"/>
    <property type="project" value="TreeGrafter"/>
</dbReference>
<dbReference type="CDD" id="cd00063">
    <property type="entry name" value="FN3"/>
    <property type="match status" value="3"/>
</dbReference>
<protein>
    <recommendedName>
        <fullName evidence="28">Sushi, nidogen and EGF-like domain-containing protein 1</fullName>
    </recommendedName>
</protein>
<evidence type="ECO:0000256" key="1">
    <source>
        <dbReference type="ARBA" id="ARBA00004251"/>
    </source>
</evidence>
<evidence type="ECO:0000256" key="17">
    <source>
        <dbReference type="ARBA" id="ARBA00023180"/>
    </source>
</evidence>
<evidence type="ECO:0000256" key="6">
    <source>
        <dbReference type="ARBA" id="ARBA00022530"/>
    </source>
</evidence>
<dbReference type="SMART" id="SM00060">
    <property type="entry name" value="FN3"/>
    <property type="match status" value="3"/>
</dbReference>
<feature type="domain" description="EGF-like" evidence="22">
    <location>
        <begin position="1129"/>
        <end position="1165"/>
    </location>
</feature>
<evidence type="ECO:0008006" key="28">
    <source>
        <dbReference type="Google" id="ProtNLM"/>
    </source>
</evidence>
<evidence type="ECO:0000256" key="21">
    <source>
        <dbReference type="SAM" id="SignalP"/>
    </source>
</evidence>
<feature type="disulfide bond" evidence="18">
    <location>
        <begin position="522"/>
        <end position="531"/>
    </location>
</feature>
<evidence type="ECO:0000256" key="12">
    <source>
        <dbReference type="ARBA" id="ARBA00022737"/>
    </source>
</evidence>
<dbReference type="FunFam" id="2.10.25.10:FF:000057">
    <property type="entry name" value="protocadherin Fat 1 isoform X2"/>
    <property type="match status" value="2"/>
</dbReference>
<feature type="domain" description="EGF-like" evidence="22">
    <location>
        <begin position="610"/>
        <end position="646"/>
    </location>
</feature>
<sequence>MGSLLQVLLVWHVFSGARSLVPLSDFYPYGPEEGDSVTRRQDDGGSGLLAISRAFTFFGDKHSGLYVNNNGVVSFLREVSQFTPVAFPISGDRRVVAAFWADVDNRKGGDVFYRETEDPRILSLADQDIQTYFPELSDFSATWIFIATWYRVTFYGGDANSPINTFQIVLITDGLRAFTIFNYETIEWTTGRHASSGGDSWGRGGIAAQAGFNAGDGWRYFNIPGSRTDDIAGIANTTNVGIPGRWVFRIDNNHVQVGGCGNATSVCWTLRPCRNGGRCIDDCVTGNPSYTCSCLSGFTGKHCHIDMGRCFSQPCQNGGTCVDKPRSFSCICPTDFTGPLCETEVSPCTGKECWNGGVCHDYNGVAVCQCHPRYTGDQCETELRPCSSSPCRNGAICEDFETTYRCLCKSGFTGANCEREIRPCSSGPCLNGGTCVELGLGYTCSCSLWFTGVHCENEIRPCSSAPCMNGATCEDLGDTYACLCTRGYTGLNCETELKPCYSSPCLNDGLCEDVGSSFSCLCLQRFTGRRCETELRPCSSSPCVNGGMCEDVGDTYRCECKQRFTGRNCEIEVRPCFSDPCLNGGTCKDDENDYVCLCKQGFIGTHCETEVRPCWSSPCLNGGTCKDMVDGYSCICAEGFTGDRCEAEILPCSSSPCLNGGLCKDLGAEYNCLCPRGFTGERCETEIRPCSSFPCLNGGICEDTAEGYVCVCKQGYSGDHCQTEIRPCSSSPCLNGGVCRDVGTTYTCVCAQGFTGTHCEGEVRPCSSSPCQNGGMCNDKHDGYSCVCTWGFTGKHCEMEFRPCLSSPCINGGTCEDLGDGYICVCTAEFTGVHCETEILEQSAPCSSSPCLNNGICRESDDSYLCDCPAAYTGIHCENHLSDGCACRNGGRCADGNNTCHCLPGFFGLHCEYEVTSLPCSMGSQCPDGGSCMEYGGSYRCVCHTDYIISNHSLPSPCDSDPCLNGGRCESQDDTYSCVCPRGFIGKMCERLKPVLCSLLPCRNGGTCKESHDDYYCVCPYPFTGKHCETGMRGPCSSGPCHNGGTCFHYLGKYKCDCPPNFSGRHCEKADLDCGPPEHVKYAKVIITSTWPGGKAEYHCNEGYIMSSPNNTRICSEEGMWSEAPRCEEIDECQSQPCQNGAVCKDRVSHFLCDCQEGYSGKHCESDINECSSDPCKNGGTCQNLRGAYLCSCPEGYVGAHCETELDGCQSSPCQNGGKCENLAGSYLCVCPRGFYGYHCQTVSDLCLLNPCGSRGVCVPSAEGAVSCNCRTGYTGITCERELLPPLSLSLGAVGENSVWVFWTPSEEVPGHLSDGFAVSYMAPDGSSRTDFVERGQTEHELRGLSPGQPYNITIVSVKRNLRHNDISRPLTLSARTRPPTVDRPRVSSVTESSITVSWSLNPLRHLSVAHVRLSLQHPNERIQQAEQEPSAGEYTFRDLLPGEKYSIQISTLSSSDLGNPSSESLPSVPLIAWTRPLPLSNFSAVLVTTSTVHLNWDSPPEGSVDGYTFNVTHNHSTKSRYIPNGKMTSYTVRDLQPGQRYRIIATALRNTPQGPVNSDPKTLRIQTLQREGPQEPRWTPPKILRNRPPPQAAPEIRMLTERGPPPVETPQAHRFTEVTDGRRRITARFSHSNRSINITKEPEAPIRLENTDVSSIPVRQALQLRDPEQNNRDGNRGGCLETPCINGGTCVNGEICDCPPGFKGHQCQLACRKESFACTRLYSETLSHPVWEGGVCHHLYRRVYKIQHDICTREICEGTARGRPKKRVPSKP</sequence>
<dbReference type="FunFam" id="2.10.25.10:FF:000012">
    <property type="entry name" value="Delta-like protein"/>
    <property type="match status" value="1"/>
</dbReference>
<dbReference type="Pfam" id="PF06119">
    <property type="entry name" value="NIDO"/>
    <property type="match status" value="1"/>
</dbReference>
<feature type="domain" description="NIDO" evidence="25">
    <location>
        <begin position="98"/>
        <end position="253"/>
    </location>
</feature>
<dbReference type="GO" id="GO:0032991">
    <property type="term" value="C:protein-containing complex"/>
    <property type="evidence" value="ECO:0007669"/>
    <property type="project" value="TreeGrafter"/>
</dbReference>
<feature type="disulfide bond" evidence="18">
    <location>
        <begin position="560"/>
        <end position="569"/>
    </location>
</feature>
<dbReference type="GO" id="GO:0007157">
    <property type="term" value="P:heterophilic cell-cell adhesion via plasma membrane cell adhesion molecules"/>
    <property type="evidence" value="ECO:0007669"/>
    <property type="project" value="TreeGrafter"/>
</dbReference>
<evidence type="ECO:0000259" key="25">
    <source>
        <dbReference type="PROSITE" id="PS51220"/>
    </source>
</evidence>
<dbReference type="CDD" id="cd00054">
    <property type="entry name" value="EGF_CA"/>
    <property type="match status" value="22"/>
</dbReference>
<feature type="domain" description="Fibronectin type-III" evidence="23">
    <location>
        <begin position="1381"/>
        <end position="1472"/>
    </location>
</feature>
<dbReference type="FunFam" id="2.10.25.10:FF:000327">
    <property type="entry name" value="neurogenic locus notch homolog protein 4"/>
    <property type="match status" value="1"/>
</dbReference>
<dbReference type="PROSITE" id="PS51220">
    <property type="entry name" value="NIDO"/>
    <property type="match status" value="1"/>
</dbReference>
<feature type="domain" description="EGF-like" evidence="22">
    <location>
        <begin position="1205"/>
        <end position="1241"/>
    </location>
</feature>
<dbReference type="Pfam" id="PF05507">
    <property type="entry name" value="MAGP"/>
    <property type="match status" value="1"/>
</dbReference>
<keyword evidence="16 18" id="KW-1015">Disulfide bond</keyword>
<dbReference type="InterPro" id="IPR009030">
    <property type="entry name" value="Growth_fac_rcpt_cys_sf"/>
</dbReference>
<feature type="domain" description="EGF-like" evidence="22">
    <location>
        <begin position="762"/>
        <end position="798"/>
    </location>
</feature>
<feature type="disulfide bond" evidence="18">
    <location>
        <begin position="294"/>
        <end position="303"/>
    </location>
</feature>
<keyword evidence="11 21" id="KW-0732">Signal</keyword>
<feature type="domain" description="Fibronectin type-III" evidence="23">
    <location>
        <begin position="1285"/>
        <end position="1380"/>
    </location>
</feature>
<evidence type="ECO:0000256" key="15">
    <source>
        <dbReference type="ARBA" id="ARBA00023136"/>
    </source>
</evidence>
<dbReference type="InterPro" id="IPR035976">
    <property type="entry name" value="Sushi/SCR/CCP_sf"/>
</dbReference>
<feature type="domain" description="EGF-like" evidence="22">
    <location>
        <begin position="1243"/>
        <end position="1280"/>
    </location>
</feature>
<feature type="disulfide bond" evidence="18">
    <location>
        <begin position="1193"/>
        <end position="1202"/>
    </location>
</feature>
<keyword evidence="12" id="KW-0677">Repeat</keyword>
<dbReference type="PROSITE" id="PS01186">
    <property type="entry name" value="EGF_2"/>
    <property type="match status" value="16"/>
</dbReference>
<accession>A0A8J6KHS2</accession>
<keyword evidence="8" id="KW-0597">Phosphoprotein</keyword>
<feature type="domain" description="EGF-like" evidence="22">
    <location>
        <begin position="842"/>
        <end position="878"/>
    </location>
</feature>
<feature type="disulfide bond" evidence="18">
    <location>
        <begin position="868"/>
        <end position="877"/>
    </location>
</feature>
<proteinExistence type="inferred from homology"/>
<feature type="disulfide bond" evidence="18">
    <location>
        <begin position="408"/>
        <end position="417"/>
    </location>
</feature>
<dbReference type="InterPro" id="IPR013032">
    <property type="entry name" value="EGF-like_CS"/>
</dbReference>
<feature type="domain" description="EGF-like" evidence="22">
    <location>
        <begin position="724"/>
        <end position="760"/>
    </location>
</feature>
<dbReference type="InterPro" id="IPR018097">
    <property type="entry name" value="EGF_Ca-bd_CS"/>
</dbReference>
<feature type="domain" description="EGF-like" evidence="22">
    <location>
        <begin position="306"/>
        <end position="342"/>
    </location>
</feature>
<dbReference type="PANTHER" id="PTHR24049:SF39">
    <property type="entry name" value="EGF-LIKE DOMAIN-CONTAINING PROTEIN"/>
    <property type="match status" value="1"/>
</dbReference>
<comment type="caution">
    <text evidence="26">The sequence shown here is derived from an EMBL/GenBank/DDBJ whole genome shotgun (WGS) entry which is preliminary data.</text>
</comment>
<dbReference type="InterPro" id="IPR051022">
    <property type="entry name" value="Notch_Cell-Fate_Det"/>
</dbReference>
<dbReference type="GO" id="GO:0005509">
    <property type="term" value="F:calcium ion binding"/>
    <property type="evidence" value="ECO:0007669"/>
    <property type="project" value="InterPro"/>
</dbReference>
<feature type="disulfide bond" evidence="18">
    <location>
        <begin position="484"/>
        <end position="493"/>
    </location>
</feature>
<dbReference type="SMART" id="SM00179">
    <property type="entry name" value="EGF_CA"/>
    <property type="match status" value="25"/>
</dbReference>
<feature type="disulfide bond" evidence="18">
    <location>
        <begin position="826"/>
        <end position="835"/>
    </location>
</feature>
<feature type="disulfide bond" evidence="18">
    <location>
        <begin position="598"/>
        <end position="607"/>
    </location>
</feature>
<feature type="domain" description="EGF-like" evidence="22">
    <location>
        <begin position="1167"/>
        <end position="1203"/>
    </location>
</feature>
<feature type="chain" id="PRO_5035177614" description="Sushi, nidogen and EGF-like domain-containing protein 1" evidence="21">
    <location>
        <begin position="20"/>
        <end position="1773"/>
    </location>
</feature>
<dbReference type="Pfam" id="PF00008">
    <property type="entry name" value="EGF"/>
    <property type="match status" value="20"/>
</dbReference>
<comment type="subcellular location">
    <subcellularLocation>
        <location evidence="1">Cell membrane</location>
        <topology evidence="1">Single-pass type I membrane protein</topology>
    </subcellularLocation>
    <subcellularLocation>
        <location evidence="2">Secreted</location>
        <location evidence="2">Extracellular space</location>
        <location evidence="2">Extracellular matrix</location>
    </subcellularLocation>
</comment>
<dbReference type="Gene3D" id="2.60.40.10">
    <property type="entry name" value="Immunoglobulins"/>
    <property type="match status" value="3"/>
</dbReference>
<keyword evidence="5" id="KW-0964">Secreted</keyword>
<feature type="domain" description="EGF-like" evidence="22">
    <location>
        <begin position="993"/>
        <end position="1029"/>
    </location>
</feature>
<dbReference type="FunFam" id="2.10.25.10:FF:000213">
    <property type="entry name" value="sushi, nidogen and EGF-like domain-containing protein 1"/>
    <property type="match status" value="1"/>
</dbReference>
<keyword evidence="15" id="KW-0472">Membrane</keyword>
<evidence type="ECO:0000256" key="16">
    <source>
        <dbReference type="ARBA" id="ARBA00023157"/>
    </source>
</evidence>
<feature type="disulfide bond" evidence="18">
    <location>
        <begin position="1155"/>
        <end position="1164"/>
    </location>
</feature>
<feature type="disulfide bond" evidence="18">
    <location>
        <begin position="1699"/>
        <end position="1708"/>
    </location>
</feature>
<dbReference type="Pfam" id="PF12661">
    <property type="entry name" value="hEGF"/>
    <property type="match status" value="3"/>
</dbReference>
<keyword evidence="10" id="KW-0812">Transmembrane</keyword>
<dbReference type="GO" id="GO:0007154">
    <property type="term" value="P:cell communication"/>
    <property type="evidence" value="ECO:0007669"/>
    <property type="project" value="UniProtKB-ARBA"/>
</dbReference>
<feature type="domain" description="EGF-like" evidence="22">
    <location>
        <begin position="344"/>
        <end position="380"/>
    </location>
</feature>
<dbReference type="PROSITE" id="PS50923">
    <property type="entry name" value="SUSHI"/>
    <property type="match status" value="1"/>
</dbReference>